<organism evidence="3 4">
    <name type="scientific">Anisodus acutangulus</name>
    <dbReference type="NCBI Taxonomy" id="402998"/>
    <lineage>
        <taxon>Eukaryota</taxon>
        <taxon>Viridiplantae</taxon>
        <taxon>Streptophyta</taxon>
        <taxon>Embryophyta</taxon>
        <taxon>Tracheophyta</taxon>
        <taxon>Spermatophyta</taxon>
        <taxon>Magnoliopsida</taxon>
        <taxon>eudicotyledons</taxon>
        <taxon>Gunneridae</taxon>
        <taxon>Pentapetalae</taxon>
        <taxon>asterids</taxon>
        <taxon>lamiids</taxon>
        <taxon>Solanales</taxon>
        <taxon>Solanaceae</taxon>
        <taxon>Solanoideae</taxon>
        <taxon>Hyoscyameae</taxon>
        <taxon>Anisodus</taxon>
    </lineage>
</organism>
<keyword evidence="4" id="KW-1185">Reference proteome</keyword>
<evidence type="ECO:0000313" key="3">
    <source>
        <dbReference type="EMBL" id="KAJ8542918.1"/>
    </source>
</evidence>
<dbReference type="Proteomes" id="UP001152561">
    <property type="component" value="Unassembled WGS sequence"/>
</dbReference>
<evidence type="ECO:0000313" key="4">
    <source>
        <dbReference type="Proteomes" id="UP001152561"/>
    </source>
</evidence>
<proteinExistence type="predicted"/>
<dbReference type="PANTHER" id="PTHR34786">
    <property type="entry name" value="OS09G0504900 PROTEIN"/>
    <property type="match status" value="1"/>
</dbReference>
<dbReference type="PANTHER" id="PTHR34786:SF1">
    <property type="entry name" value="OS09G0504900 PROTEIN"/>
    <property type="match status" value="1"/>
</dbReference>
<protein>
    <recommendedName>
        <fullName evidence="2">Nucleolus and neural progenitor protein-like N-terminal domain-containing protein</fullName>
    </recommendedName>
</protein>
<dbReference type="InterPro" id="IPR027951">
    <property type="entry name" value="Nepro_N"/>
</dbReference>
<feature type="region of interest" description="Disordered" evidence="1">
    <location>
        <begin position="252"/>
        <end position="275"/>
    </location>
</feature>
<feature type="compositionally biased region" description="Basic and acidic residues" evidence="1">
    <location>
        <begin position="252"/>
        <end position="271"/>
    </location>
</feature>
<accession>A0A9Q1LUJ2</accession>
<reference evidence="4" key="1">
    <citation type="journal article" date="2023" name="Proc. Natl. Acad. Sci. U.S.A.">
        <title>Genomic and structural basis for evolution of tropane alkaloid biosynthesis.</title>
        <authorList>
            <person name="Wanga Y.-J."/>
            <person name="Taina T."/>
            <person name="Yua J.-Y."/>
            <person name="Lia J."/>
            <person name="Xua B."/>
            <person name="Chenc J."/>
            <person name="D'Auriad J.C."/>
            <person name="Huanga J.-P."/>
            <person name="Huanga S.-X."/>
        </authorList>
    </citation>
    <scope>NUCLEOTIDE SEQUENCE [LARGE SCALE GENOMIC DNA]</scope>
    <source>
        <strain evidence="4">cv. KIB-2019</strain>
    </source>
</reference>
<feature type="region of interest" description="Disordered" evidence="1">
    <location>
        <begin position="306"/>
        <end position="335"/>
    </location>
</feature>
<evidence type="ECO:0000256" key="1">
    <source>
        <dbReference type="SAM" id="MobiDB-lite"/>
    </source>
</evidence>
<feature type="compositionally biased region" description="Basic and acidic residues" evidence="1">
    <location>
        <begin position="317"/>
        <end position="326"/>
    </location>
</feature>
<sequence>MGSEMEIVEQRLNIFVGQLQTEFAILDRLVYKNKNQHRRCSYFHYLLKVRRDLRLLQAANLEEVLSSSFQVLFGKRPKQKVQLLESLKRRRSNGGKYNFLERLLGVAHLLSQMVEPMLRAAAEISTLLARSFFMGFSLTVLALLARIRVLVQQVLLDVICVFNNVSSLSQREQAIKLSQDGFEVFREYFPQKQQVVFLECFWESDKYVLVDRQNEKDVGSQEKKAGEDVSVEASKIQYERIEIFLGDDEPGKTASKDLADGKTVMDNDKANSLEGPIQEESNDEFRTQVDSAIAGPSGNNVDALEAGALPNLSPDKNPAKAKRESRNNVAFVSVKRPKVSTNSELGFSIHGTEKGDSPDVDKEDPFFSLLISGNMKSSLF</sequence>
<name>A0A9Q1LUJ2_9SOLA</name>
<feature type="domain" description="Nucleolus and neural progenitor protein-like N-terminal" evidence="2">
    <location>
        <begin position="6"/>
        <end position="164"/>
    </location>
</feature>
<gene>
    <name evidence="3" type="ORF">K7X08_005441</name>
</gene>
<comment type="caution">
    <text evidence="3">The sequence shown here is derived from an EMBL/GenBank/DDBJ whole genome shotgun (WGS) entry which is preliminary data.</text>
</comment>
<dbReference type="EMBL" id="JAJAGQ010000014">
    <property type="protein sequence ID" value="KAJ8542918.1"/>
    <property type="molecule type" value="Genomic_DNA"/>
</dbReference>
<evidence type="ECO:0000259" key="2">
    <source>
        <dbReference type="Pfam" id="PF14780"/>
    </source>
</evidence>
<dbReference type="OrthoDB" id="114080at2759"/>
<dbReference type="AlphaFoldDB" id="A0A9Q1LUJ2"/>
<dbReference type="Pfam" id="PF14780">
    <property type="entry name" value="NEPRO_N"/>
    <property type="match status" value="1"/>
</dbReference>